<gene>
    <name evidence="1" type="ORF">EV702DRAFT_270554</name>
</gene>
<dbReference type="EMBL" id="JABBWD010000021">
    <property type="protein sequence ID" value="KAG1777291.1"/>
    <property type="molecule type" value="Genomic_DNA"/>
</dbReference>
<accession>A0A9P6ZVI2</accession>
<proteinExistence type="predicted"/>
<reference evidence="1" key="1">
    <citation type="journal article" date="2020" name="New Phytol.">
        <title>Comparative genomics reveals dynamic genome evolution in host specialist ectomycorrhizal fungi.</title>
        <authorList>
            <person name="Lofgren L.A."/>
            <person name="Nguyen N.H."/>
            <person name="Vilgalys R."/>
            <person name="Ruytinx J."/>
            <person name="Liao H.L."/>
            <person name="Branco S."/>
            <person name="Kuo A."/>
            <person name="LaButti K."/>
            <person name="Lipzen A."/>
            <person name="Andreopoulos W."/>
            <person name="Pangilinan J."/>
            <person name="Riley R."/>
            <person name="Hundley H."/>
            <person name="Na H."/>
            <person name="Barry K."/>
            <person name="Grigoriev I.V."/>
            <person name="Stajich J.E."/>
            <person name="Kennedy P.G."/>
        </authorList>
    </citation>
    <scope>NUCLEOTIDE SEQUENCE</scope>
    <source>
        <strain evidence="1">DOB743</strain>
    </source>
</reference>
<evidence type="ECO:0000313" key="2">
    <source>
        <dbReference type="Proteomes" id="UP000714275"/>
    </source>
</evidence>
<comment type="caution">
    <text evidence="1">The sequence shown here is derived from an EMBL/GenBank/DDBJ whole genome shotgun (WGS) entry which is preliminary data.</text>
</comment>
<dbReference type="Proteomes" id="UP000714275">
    <property type="component" value="Unassembled WGS sequence"/>
</dbReference>
<sequence length="204" mass="23615">MVGAFKYLFSPFNASDLHYQDYYWVRHTSVRLMRVFEPTRSPCDIMDQIQYSQLHNFLCASFRYSFPSLSLMLYLPTNDNSFFSDRFLPYKIRTLCFATCYHYCARPSLPIFSLRFRECETFPCRFDSKWFHHSSHGCSTFNSLTSVKSVNIKSVNRLSSAIGMLRMLSYGPSSDVDCPPMSLAVVTASSSEGMRILAHCMLHM</sequence>
<protein>
    <submittedName>
        <fullName evidence="1">Uncharacterized protein</fullName>
    </submittedName>
</protein>
<evidence type="ECO:0000313" key="1">
    <source>
        <dbReference type="EMBL" id="KAG1777291.1"/>
    </source>
</evidence>
<name>A0A9P6ZVI2_9AGAM</name>
<organism evidence="1 2">
    <name type="scientific">Suillus placidus</name>
    <dbReference type="NCBI Taxonomy" id="48579"/>
    <lineage>
        <taxon>Eukaryota</taxon>
        <taxon>Fungi</taxon>
        <taxon>Dikarya</taxon>
        <taxon>Basidiomycota</taxon>
        <taxon>Agaricomycotina</taxon>
        <taxon>Agaricomycetes</taxon>
        <taxon>Agaricomycetidae</taxon>
        <taxon>Boletales</taxon>
        <taxon>Suillineae</taxon>
        <taxon>Suillaceae</taxon>
        <taxon>Suillus</taxon>
    </lineage>
</organism>
<dbReference type="AlphaFoldDB" id="A0A9P6ZVI2"/>
<keyword evidence="2" id="KW-1185">Reference proteome</keyword>